<keyword evidence="3" id="KW-1185">Reference proteome</keyword>
<dbReference type="GO" id="GO:0046983">
    <property type="term" value="F:protein dimerization activity"/>
    <property type="evidence" value="ECO:0007669"/>
    <property type="project" value="InterPro"/>
</dbReference>
<feature type="domain" description="HAT C-terminal dimerisation" evidence="1">
    <location>
        <begin position="82"/>
        <end position="154"/>
    </location>
</feature>
<protein>
    <recommendedName>
        <fullName evidence="1">HAT C-terminal dimerisation domain-containing protein</fullName>
    </recommendedName>
</protein>
<organism evidence="2 3">
    <name type="scientific">Cymbomonas tetramitiformis</name>
    <dbReference type="NCBI Taxonomy" id="36881"/>
    <lineage>
        <taxon>Eukaryota</taxon>
        <taxon>Viridiplantae</taxon>
        <taxon>Chlorophyta</taxon>
        <taxon>Pyramimonadophyceae</taxon>
        <taxon>Pyramimonadales</taxon>
        <taxon>Pyramimonadaceae</taxon>
        <taxon>Cymbomonas</taxon>
    </lineage>
</organism>
<evidence type="ECO:0000313" key="2">
    <source>
        <dbReference type="EMBL" id="KAK3246248.1"/>
    </source>
</evidence>
<evidence type="ECO:0000259" key="1">
    <source>
        <dbReference type="Pfam" id="PF05699"/>
    </source>
</evidence>
<dbReference type="Proteomes" id="UP001190700">
    <property type="component" value="Unassembled WGS sequence"/>
</dbReference>
<gene>
    <name evidence="2" type="ORF">CYMTET_44206</name>
</gene>
<name>A0AAE0EZJ7_9CHLO</name>
<evidence type="ECO:0000313" key="3">
    <source>
        <dbReference type="Proteomes" id="UP001190700"/>
    </source>
</evidence>
<dbReference type="InterPro" id="IPR012337">
    <property type="entry name" value="RNaseH-like_sf"/>
</dbReference>
<comment type="caution">
    <text evidence="2">The sequence shown here is derived from an EMBL/GenBank/DDBJ whole genome shotgun (WGS) entry which is preliminary data.</text>
</comment>
<dbReference type="EMBL" id="LGRX02030022">
    <property type="protein sequence ID" value="KAK3246248.1"/>
    <property type="molecule type" value="Genomic_DNA"/>
</dbReference>
<sequence>MLAIANRWATDKRASAVIWARHAWEKDWRPMPMPVQEQEAVEARKKAKGKGGVAVVTIAPFLADSDDAFEEEATVVEVSSDELDSYLLLPDVPPDIPLLEWWKGHAKDFPILARMARQFLAVPASSAGVERAFSKVGFMHSDLRKSLNEGTIQHSLMAALNIV</sequence>
<dbReference type="SUPFAM" id="SSF53098">
    <property type="entry name" value="Ribonuclease H-like"/>
    <property type="match status" value="1"/>
</dbReference>
<reference evidence="2 3" key="1">
    <citation type="journal article" date="2015" name="Genome Biol. Evol.">
        <title>Comparative Genomics of a Bacterivorous Green Alga Reveals Evolutionary Causalities and Consequences of Phago-Mixotrophic Mode of Nutrition.</title>
        <authorList>
            <person name="Burns J.A."/>
            <person name="Paasch A."/>
            <person name="Narechania A."/>
            <person name="Kim E."/>
        </authorList>
    </citation>
    <scope>NUCLEOTIDE SEQUENCE [LARGE SCALE GENOMIC DNA]</scope>
    <source>
        <strain evidence="2 3">PLY_AMNH</strain>
    </source>
</reference>
<dbReference type="PANTHER" id="PTHR23272">
    <property type="entry name" value="BED FINGER-RELATED"/>
    <property type="match status" value="1"/>
</dbReference>
<proteinExistence type="predicted"/>
<accession>A0AAE0EZJ7</accession>
<dbReference type="AlphaFoldDB" id="A0AAE0EZJ7"/>
<dbReference type="InterPro" id="IPR008906">
    <property type="entry name" value="HATC_C_dom"/>
</dbReference>
<dbReference type="Pfam" id="PF05699">
    <property type="entry name" value="Dimer_Tnp_hAT"/>
    <property type="match status" value="1"/>
</dbReference>